<sequence length="97" mass="11024">MKLKLRSLREKRGWTQEEVASRAGMSKSFYSEIESGKKAANSQRIRKFAEVFEVPAFELIDDSSIDDELLEHLRTMQALGVEDRKAVIRHALGLSAD</sequence>
<dbReference type="InterPro" id="IPR050807">
    <property type="entry name" value="TransReg_Diox_bact_type"/>
</dbReference>
<proteinExistence type="predicted"/>
<dbReference type="Gene3D" id="1.10.260.40">
    <property type="entry name" value="lambda repressor-like DNA-binding domains"/>
    <property type="match status" value="1"/>
</dbReference>
<dbReference type="GO" id="GO:0005829">
    <property type="term" value="C:cytosol"/>
    <property type="evidence" value="ECO:0007669"/>
    <property type="project" value="TreeGrafter"/>
</dbReference>
<dbReference type="SUPFAM" id="SSF47413">
    <property type="entry name" value="lambda repressor-like DNA-binding domains"/>
    <property type="match status" value="1"/>
</dbReference>
<feature type="domain" description="HTH cro/C1-type" evidence="2">
    <location>
        <begin position="5"/>
        <end position="59"/>
    </location>
</feature>
<dbReference type="AlphaFoldDB" id="A3VBH0"/>
<keyword evidence="1" id="KW-0238">DNA-binding</keyword>
<dbReference type="EMBL" id="AAMT01000002">
    <property type="protein sequence ID" value="EAQ14303.1"/>
    <property type="molecule type" value="Genomic_DNA"/>
</dbReference>
<evidence type="ECO:0000256" key="1">
    <source>
        <dbReference type="ARBA" id="ARBA00023125"/>
    </source>
</evidence>
<gene>
    <name evidence="3" type="ORF">RB2654_16576</name>
</gene>
<name>A3VBH0_9RHOB</name>
<comment type="caution">
    <text evidence="3">The sequence shown here is derived from an EMBL/GenBank/DDBJ whole genome shotgun (WGS) entry which is preliminary data.</text>
</comment>
<dbReference type="SMART" id="SM00530">
    <property type="entry name" value="HTH_XRE"/>
    <property type="match status" value="1"/>
</dbReference>
<evidence type="ECO:0000313" key="4">
    <source>
        <dbReference type="Proteomes" id="UP000002931"/>
    </source>
</evidence>
<organism evidence="3 4">
    <name type="scientific">Maritimibacter alkaliphilus HTCC2654</name>
    <dbReference type="NCBI Taxonomy" id="314271"/>
    <lineage>
        <taxon>Bacteria</taxon>
        <taxon>Pseudomonadati</taxon>
        <taxon>Pseudomonadota</taxon>
        <taxon>Alphaproteobacteria</taxon>
        <taxon>Rhodobacterales</taxon>
        <taxon>Roseobacteraceae</taxon>
        <taxon>Maritimibacter</taxon>
    </lineage>
</organism>
<dbReference type="InterPro" id="IPR010982">
    <property type="entry name" value="Lambda_DNA-bd_dom_sf"/>
</dbReference>
<dbReference type="RefSeq" id="WP_008333637.1">
    <property type="nucleotide sequence ID" value="NZ_CH902578.1"/>
</dbReference>
<keyword evidence="4" id="KW-1185">Reference proteome</keyword>
<accession>A3VBH0</accession>
<dbReference type="GO" id="GO:0003700">
    <property type="term" value="F:DNA-binding transcription factor activity"/>
    <property type="evidence" value="ECO:0007669"/>
    <property type="project" value="TreeGrafter"/>
</dbReference>
<dbReference type="GO" id="GO:0003677">
    <property type="term" value="F:DNA binding"/>
    <property type="evidence" value="ECO:0007669"/>
    <property type="project" value="UniProtKB-KW"/>
</dbReference>
<dbReference type="PANTHER" id="PTHR46797:SF1">
    <property type="entry name" value="METHYLPHOSPHONATE SYNTHASE"/>
    <property type="match status" value="1"/>
</dbReference>
<dbReference type="Pfam" id="PF01381">
    <property type="entry name" value="HTH_3"/>
    <property type="match status" value="1"/>
</dbReference>
<reference evidence="3 4" key="1">
    <citation type="journal article" date="2010" name="J. Bacteriol.">
        <title>Genome sequences of Pelagibaca bermudensis HTCC2601T and Maritimibacter alkaliphilus HTCC2654T, the type strains of two marine Roseobacter genera.</title>
        <authorList>
            <person name="Thrash J.C."/>
            <person name="Cho J.C."/>
            <person name="Ferriera S."/>
            <person name="Johnson J."/>
            <person name="Vergin K.L."/>
            <person name="Giovannoni S.J."/>
        </authorList>
    </citation>
    <scope>NUCLEOTIDE SEQUENCE [LARGE SCALE GENOMIC DNA]</scope>
    <source>
        <strain evidence="3 4">HTCC2654</strain>
    </source>
</reference>
<dbReference type="PROSITE" id="PS50943">
    <property type="entry name" value="HTH_CROC1"/>
    <property type="match status" value="1"/>
</dbReference>
<protein>
    <recommendedName>
        <fullName evidence="2">HTH cro/C1-type domain-containing protein</fullName>
    </recommendedName>
</protein>
<dbReference type="HOGENOM" id="CLU_066192_17_15_5"/>
<evidence type="ECO:0000259" key="2">
    <source>
        <dbReference type="PROSITE" id="PS50943"/>
    </source>
</evidence>
<dbReference type="CDD" id="cd00093">
    <property type="entry name" value="HTH_XRE"/>
    <property type="match status" value="1"/>
</dbReference>
<dbReference type="eggNOG" id="COG1476">
    <property type="taxonomic scope" value="Bacteria"/>
</dbReference>
<dbReference type="Proteomes" id="UP000002931">
    <property type="component" value="Unassembled WGS sequence"/>
</dbReference>
<evidence type="ECO:0000313" key="3">
    <source>
        <dbReference type="EMBL" id="EAQ14303.1"/>
    </source>
</evidence>
<dbReference type="InterPro" id="IPR001387">
    <property type="entry name" value="Cro/C1-type_HTH"/>
</dbReference>
<dbReference type="PANTHER" id="PTHR46797">
    <property type="entry name" value="HTH-TYPE TRANSCRIPTIONAL REGULATOR"/>
    <property type="match status" value="1"/>
</dbReference>
<dbReference type="STRING" id="314271.RB2654_16576"/>